<evidence type="ECO:0000259" key="7">
    <source>
        <dbReference type="PROSITE" id="PS51012"/>
    </source>
</evidence>
<evidence type="ECO:0000256" key="6">
    <source>
        <dbReference type="RuleBase" id="RU361157"/>
    </source>
</evidence>
<evidence type="ECO:0000313" key="8">
    <source>
        <dbReference type="EMBL" id="GAA1565991.1"/>
    </source>
</evidence>
<protein>
    <recommendedName>
        <fullName evidence="6">Transport permease protein</fullName>
    </recommendedName>
</protein>
<organism evidence="8 9">
    <name type="scientific">Dactylosporangium maewongense</name>
    <dbReference type="NCBI Taxonomy" id="634393"/>
    <lineage>
        <taxon>Bacteria</taxon>
        <taxon>Bacillati</taxon>
        <taxon>Actinomycetota</taxon>
        <taxon>Actinomycetes</taxon>
        <taxon>Micromonosporales</taxon>
        <taxon>Micromonosporaceae</taxon>
        <taxon>Dactylosporangium</taxon>
    </lineage>
</organism>
<feature type="transmembrane region" description="Helical" evidence="6">
    <location>
        <begin position="166"/>
        <end position="186"/>
    </location>
</feature>
<dbReference type="PRINTS" id="PR00164">
    <property type="entry name" value="ABC2TRNSPORT"/>
</dbReference>
<evidence type="ECO:0000256" key="5">
    <source>
        <dbReference type="ARBA" id="ARBA00023251"/>
    </source>
</evidence>
<keyword evidence="9" id="KW-1185">Reference proteome</keyword>
<feature type="domain" description="ABC transmembrane type-2" evidence="7">
    <location>
        <begin position="20"/>
        <end position="246"/>
    </location>
</feature>
<dbReference type="Pfam" id="PF01061">
    <property type="entry name" value="ABC2_membrane"/>
    <property type="match status" value="1"/>
</dbReference>
<dbReference type="PANTHER" id="PTHR43027:SF2">
    <property type="entry name" value="TRANSPORT PERMEASE PROTEIN"/>
    <property type="match status" value="1"/>
</dbReference>
<dbReference type="PROSITE" id="PS51012">
    <property type="entry name" value="ABC_TM2"/>
    <property type="match status" value="1"/>
</dbReference>
<keyword evidence="6" id="KW-0813">Transport</keyword>
<evidence type="ECO:0000256" key="2">
    <source>
        <dbReference type="ARBA" id="ARBA00022692"/>
    </source>
</evidence>
<gene>
    <name evidence="8" type="ORF">GCM10009827_104610</name>
</gene>
<feature type="transmembrane region" description="Helical" evidence="6">
    <location>
        <begin position="59"/>
        <end position="80"/>
    </location>
</feature>
<feature type="transmembrane region" description="Helical" evidence="6">
    <location>
        <begin position="224"/>
        <end position="243"/>
    </location>
</feature>
<keyword evidence="3 6" id="KW-1133">Transmembrane helix</keyword>
<evidence type="ECO:0000313" key="9">
    <source>
        <dbReference type="Proteomes" id="UP001501470"/>
    </source>
</evidence>
<evidence type="ECO:0000256" key="1">
    <source>
        <dbReference type="ARBA" id="ARBA00004141"/>
    </source>
</evidence>
<keyword evidence="6" id="KW-1003">Cell membrane</keyword>
<dbReference type="InterPro" id="IPR000412">
    <property type="entry name" value="ABC_2_transport"/>
</dbReference>
<dbReference type="Proteomes" id="UP001501470">
    <property type="component" value="Unassembled WGS sequence"/>
</dbReference>
<dbReference type="EMBL" id="BAAAQD010000036">
    <property type="protein sequence ID" value="GAA1565991.1"/>
    <property type="molecule type" value="Genomic_DNA"/>
</dbReference>
<keyword evidence="2 6" id="KW-0812">Transmembrane</keyword>
<dbReference type="InterPro" id="IPR047817">
    <property type="entry name" value="ABC2_TM_bact-type"/>
</dbReference>
<dbReference type="PIRSF" id="PIRSF006648">
    <property type="entry name" value="DrrB"/>
    <property type="match status" value="1"/>
</dbReference>
<dbReference type="RefSeq" id="WP_344513122.1">
    <property type="nucleotide sequence ID" value="NZ_BAAAQD010000036.1"/>
</dbReference>
<feature type="transmembrane region" description="Helical" evidence="6">
    <location>
        <begin position="101"/>
        <end position="124"/>
    </location>
</feature>
<evidence type="ECO:0000256" key="4">
    <source>
        <dbReference type="ARBA" id="ARBA00023136"/>
    </source>
</evidence>
<dbReference type="InterPro" id="IPR013525">
    <property type="entry name" value="ABC2_TM"/>
</dbReference>
<feature type="transmembrane region" description="Helical" evidence="6">
    <location>
        <begin position="136"/>
        <end position="159"/>
    </location>
</feature>
<comment type="caution">
    <text evidence="8">The sequence shown here is derived from an EMBL/GenBank/DDBJ whole genome shotgun (WGS) entry which is preliminary data.</text>
</comment>
<proteinExistence type="inferred from homology"/>
<dbReference type="PANTHER" id="PTHR43027">
    <property type="entry name" value="DOXORUBICIN RESISTANCE ABC TRANSPORTER PERMEASE PROTEIN DRRC-RELATED"/>
    <property type="match status" value="1"/>
</dbReference>
<sequence>MSALYRMTTAELRLFLREPSAYIWCTAFPVVLLVALGSVPPFRRADPALDGLRVIDLYVPIIAIMGLAAMALFVTPLFLGQYREKGVLRRLATTPIGPGRVLAAQVAVQALLAVATLLVLYVVAGLAFDVRPPGQVLGLGLVFLLTAAAMFGLGLLVGAVTPSSRAASGIGTALFFPLMFFAGLWVPREVMPDKLVRVSDFTPLGAAVQGLRDTTDGGWPSGQAVAVLAAYAVLAALLAIRCFRWE</sequence>
<keyword evidence="5" id="KW-0046">Antibiotic resistance</keyword>
<dbReference type="InterPro" id="IPR052902">
    <property type="entry name" value="ABC-2_transporter"/>
</dbReference>
<accession>A0ABP4NRY9</accession>
<comment type="similarity">
    <text evidence="6">Belongs to the ABC-2 integral membrane protein family.</text>
</comment>
<reference evidence="9" key="1">
    <citation type="journal article" date="2019" name="Int. J. Syst. Evol. Microbiol.">
        <title>The Global Catalogue of Microorganisms (GCM) 10K type strain sequencing project: providing services to taxonomists for standard genome sequencing and annotation.</title>
        <authorList>
            <consortium name="The Broad Institute Genomics Platform"/>
            <consortium name="The Broad Institute Genome Sequencing Center for Infectious Disease"/>
            <person name="Wu L."/>
            <person name="Ma J."/>
        </authorList>
    </citation>
    <scope>NUCLEOTIDE SEQUENCE [LARGE SCALE GENOMIC DNA]</scope>
    <source>
        <strain evidence="9">JCM 15933</strain>
    </source>
</reference>
<comment type="subcellular location">
    <subcellularLocation>
        <location evidence="6">Cell membrane</location>
        <topology evidence="6">Multi-pass membrane protein</topology>
    </subcellularLocation>
    <subcellularLocation>
        <location evidence="1">Membrane</location>
        <topology evidence="1">Multi-pass membrane protein</topology>
    </subcellularLocation>
</comment>
<evidence type="ECO:0000256" key="3">
    <source>
        <dbReference type="ARBA" id="ARBA00022989"/>
    </source>
</evidence>
<keyword evidence="4 6" id="KW-0472">Membrane</keyword>
<name>A0ABP4NRY9_9ACTN</name>
<feature type="transmembrane region" description="Helical" evidence="6">
    <location>
        <begin position="21"/>
        <end position="39"/>
    </location>
</feature>